<dbReference type="EMBL" id="PITK01001660">
    <property type="protein sequence ID" value="TBU10592.1"/>
    <property type="molecule type" value="Genomic_DNA"/>
</dbReference>
<organism evidence="1 2">
    <name type="scientific">Hamiltosporidium tvaerminnensis</name>
    <dbReference type="NCBI Taxonomy" id="1176355"/>
    <lineage>
        <taxon>Eukaryota</taxon>
        <taxon>Fungi</taxon>
        <taxon>Fungi incertae sedis</taxon>
        <taxon>Microsporidia</taxon>
        <taxon>Dubosqiidae</taxon>
        <taxon>Hamiltosporidium</taxon>
    </lineage>
</organism>
<evidence type="ECO:0008006" key="3">
    <source>
        <dbReference type="Google" id="ProtNLM"/>
    </source>
</evidence>
<dbReference type="AlphaFoldDB" id="A0A4V2JX63"/>
<evidence type="ECO:0000313" key="2">
    <source>
        <dbReference type="Proteomes" id="UP000292282"/>
    </source>
</evidence>
<name>A0A4V2JX63_9MICR</name>
<dbReference type="PANTHER" id="PTHR35450:SF2">
    <property type="entry name" value="REVERSE TRANSCRIPTASE DOMAIN-CONTAINING PROTEIN"/>
    <property type="match status" value="1"/>
</dbReference>
<evidence type="ECO:0000313" key="1">
    <source>
        <dbReference type="EMBL" id="TBU10592.1"/>
    </source>
</evidence>
<keyword evidence="2" id="KW-1185">Reference proteome</keyword>
<protein>
    <recommendedName>
        <fullName evidence="3">Reverse transcriptase</fullName>
    </recommendedName>
</protein>
<proteinExistence type="predicted"/>
<gene>
    <name evidence="1" type="ORF">CWI38_1660p0010</name>
</gene>
<dbReference type="Proteomes" id="UP000292282">
    <property type="component" value="Unassembled WGS sequence"/>
</dbReference>
<dbReference type="VEuPathDB" id="MicrosporidiaDB:CWI38_1660p0010"/>
<dbReference type="OrthoDB" id="5962029at2759"/>
<sequence>MTDEAKEFLEVIGLEIKKEKSAKNDACCVSVYKYLGIIENSRGIPKRSSFEEVQSKLISRVARLCHTRLNAKNLFSAINQHAISLINYHIGVLRLEPADFSKLDDAVRAVLVKNKIHLRPGCKERLYLPRTELGRGLHSVELRSEHMLLQILDCLEKSKEISTRRAAILRVENNNKTHLALIKGFLKVKYRLFRETQLAKLYNEIEKRKLHSKLYNARENELVSVSDSSRWLKRGNIRPRNEAGADSVCQHCGKSGKTVDHLATRCEKMLGHDYTRRHNEVVRCLHLLLLNRYKFKSSKRIRSHSVQEILDNEIKTDVKIRNNRPDIFILDKKKNEITLIEVGITSQDSLQIVETEKLRKYDLLANELCLFYKCSTYVKRLQILMNVGAYIQSIVLKKTVETISFDRRRGLDSGLNAEESWERGSIGVIMRSEMHEEPTASLKVARGTTLEEPTNNINEESDLEEETIVVKEVEENI</sequence>
<comment type="caution">
    <text evidence="1">The sequence shown here is derived from an EMBL/GenBank/DDBJ whole genome shotgun (WGS) entry which is preliminary data.</text>
</comment>
<accession>A0A4V2JX63</accession>
<reference evidence="1 2" key="1">
    <citation type="submission" date="2017-12" db="EMBL/GenBank/DDBJ databases">
        <authorList>
            <person name="Pombert J.-F."/>
            <person name="Haag K.L."/>
            <person name="Ebert D."/>
        </authorList>
    </citation>
    <scope>NUCLEOTIDE SEQUENCE [LARGE SCALE GENOMIC DNA]</scope>
    <source>
        <strain evidence="1">IL-G-3</strain>
    </source>
</reference>
<dbReference type="PANTHER" id="PTHR35450">
    <property type="entry name" value="REVERSE TRANSCRIPTASE DOMAIN-CONTAINING PROTEIN"/>
    <property type="match status" value="1"/>
</dbReference>